<proteinExistence type="inferred from homology"/>
<protein>
    <submittedName>
        <fullName evidence="2">YceI family protein</fullName>
    </submittedName>
</protein>
<evidence type="ECO:0000313" key="2">
    <source>
        <dbReference type="EMBL" id="MDG0859995.1"/>
    </source>
</evidence>
<accession>A0A1E5TQI0</accession>
<organism evidence="2 3">
    <name type="scientific">Staphylococcus equorum</name>
    <dbReference type="NCBI Taxonomy" id="246432"/>
    <lineage>
        <taxon>Bacteria</taxon>
        <taxon>Bacillati</taxon>
        <taxon>Bacillota</taxon>
        <taxon>Bacilli</taxon>
        <taxon>Bacillales</taxon>
        <taxon>Staphylococcaceae</taxon>
        <taxon>Staphylococcus</taxon>
    </lineage>
</organism>
<evidence type="ECO:0000313" key="3">
    <source>
        <dbReference type="Proteomes" id="UP001152302"/>
    </source>
</evidence>
<evidence type="ECO:0000256" key="1">
    <source>
        <dbReference type="ARBA" id="ARBA00008812"/>
    </source>
</evidence>
<name>A0A1E5TQI0_9STAP</name>
<dbReference type="EMBL" id="JAMBPX010000008">
    <property type="protein sequence ID" value="MDG0859995.1"/>
    <property type="molecule type" value="Genomic_DNA"/>
</dbReference>
<dbReference type="AlphaFoldDB" id="A0A1E5TQI0"/>
<dbReference type="Pfam" id="PF04264">
    <property type="entry name" value="YceI"/>
    <property type="match status" value="1"/>
</dbReference>
<dbReference type="Proteomes" id="UP001152302">
    <property type="component" value="Unassembled WGS sequence"/>
</dbReference>
<dbReference type="Gene3D" id="2.40.128.110">
    <property type="entry name" value="Lipid/polyisoprenoid-binding, YceI-like"/>
    <property type="match status" value="1"/>
</dbReference>
<dbReference type="PANTHER" id="PTHR34406">
    <property type="entry name" value="PROTEIN YCEI"/>
    <property type="match status" value="1"/>
</dbReference>
<dbReference type="PANTHER" id="PTHR34406:SF1">
    <property type="entry name" value="PROTEIN YCEI"/>
    <property type="match status" value="1"/>
</dbReference>
<dbReference type="RefSeq" id="WP_069817455.1">
    <property type="nucleotide sequence ID" value="NZ_JABUYP010000002.1"/>
</dbReference>
<sequence>MTTFNFDPAHSVVEFSIKHLMISNVKGKFKDFDVNLEGDINDLSSLKGTAVIKAESVDTNVADRDGHLRTGDFFDTENYPDIKFEITSVDEKSVTGNLTIKDVTQEETFDASYEGTSKNPLNGAQTAGFIVNGTINREKYGMTFNQKLETGGVMVGKDVKFQTSLEFALED</sequence>
<dbReference type="InterPro" id="IPR007372">
    <property type="entry name" value="Lipid/polyisoprenoid-bd_YceI"/>
</dbReference>
<dbReference type="InterPro" id="IPR036761">
    <property type="entry name" value="TTHA0802/YceI-like_sf"/>
</dbReference>
<gene>
    <name evidence="2" type="ORF">M4L21_11705</name>
</gene>
<comment type="similarity">
    <text evidence="1">Belongs to the UPF0312 family.</text>
</comment>
<dbReference type="SUPFAM" id="SSF101874">
    <property type="entry name" value="YceI-like"/>
    <property type="match status" value="1"/>
</dbReference>
<reference evidence="2" key="1">
    <citation type="submission" date="2022-05" db="EMBL/GenBank/DDBJ databases">
        <title>Comparative genomics of Staphylococcus equorum isolates.</title>
        <authorList>
            <person name="Luelf R.H."/>
        </authorList>
    </citation>
    <scope>NUCLEOTIDE SEQUENCE</scope>
    <source>
        <strain evidence="2">TMW 2.2343</strain>
    </source>
</reference>
<comment type="caution">
    <text evidence="2">The sequence shown here is derived from an EMBL/GenBank/DDBJ whole genome shotgun (WGS) entry which is preliminary data.</text>
</comment>
<dbReference type="SMART" id="SM00867">
    <property type="entry name" value="YceI"/>
    <property type="match status" value="1"/>
</dbReference>